<evidence type="ECO:0000256" key="8">
    <source>
        <dbReference type="ARBA" id="ARBA00023264"/>
    </source>
</evidence>
<dbReference type="SUPFAM" id="SSF111331">
    <property type="entry name" value="NAD kinase/diacylglycerol kinase-like"/>
    <property type="match status" value="1"/>
</dbReference>
<keyword evidence="5 10" id="KW-0418">Kinase</keyword>
<comment type="similarity">
    <text evidence="2">Belongs to the diacylglycerol/lipid kinase family.</text>
</comment>
<protein>
    <submittedName>
        <fullName evidence="10">NAD(+)/NADH kinase</fullName>
    </submittedName>
</protein>
<dbReference type="EMBL" id="JACSQC010000001">
    <property type="protein sequence ID" value="MBD8042333.1"/>
    <property type="molecule type" value="Genomic_DNA"/>
</dbReference>
<evidence type="ECO:0000313" key="11">
    <source>
        <dbReference type="Proteomes" id="UP000652763"/>
    </source>
</evidence>
<keyword evidence="7" id="KW-0444">Lipid biosynthesis</keyword>
<reference evidence="10 11" key="1">
    <citation type="submission" date="2020-08" db="EMBL/GenBank/DDBJ databases">
        <title>A Genomic Blueprint of the Chicken Gut Microbiome.</title>
        <authorList>
            <person name="Gilroy R."/>
            <person name="Ravi A."/>
            <person name="Getino M."/>
            <person name="Pursley I."/>
            <person name="Horton D.L."/>
            <person name="Alikhan N.-F."/>
            <person name="Baker D."/>
            <person name="Gharbi K."/>
            <person name="Hall N."/>
            <person name="Watson M."/>
            <person name="Adriaenssens E.M."/>
            <person name="Foster-Nyarko E."/>
            <person name="Jarju S."/>
            <person name="Secka A."/>
            <person name="Antonio M."/>
            <person name="Oren A."/>
            <person name="Chaudhuri R."/>
            <person name="La Ragione R.M."/>
            <person name="Hildebrand F."/>
            <person name="Pallen M.J."/>
        </authorList>
    </citation>
    <scope>NUCLEOTIDE SEQUENCE [LARGE SCALE GENOMIC DNA]</scope>
    <source>
        <strain evidence="10 11">Sa2BUA2</strain>
    </source>
</reference>
<dbReference type="Pfam" id="PF00781">
    <property type="entry name" value="DAGK_cat"/>
    <property type="match status" value="1"/>
</dbReference>
<keyword evidence="3" id="KW-0808">Transferase</keyword>
<evidence type="ECO:0000256" key="1">
    <source>
        <dbReference type="ARBA" id="ARBA00001946"/>
    </source>
</evidence>
<dbReference type="PROSITE" id="PS50146">
    <property type="entry name" value="DAGK"/>
    <property type="match status" value="1"/>
</dbReference>
<keyword evidence="6" id="KW-0067">ATP-binding</keyword>
<dbReference type="InterPro" id="IPR050187">
    <property type="entry name" value="Lipid_Phosphate_FormReg"/>
</dbReference>
<dbReference type="InterPro" id="IPR016064">
    <property type="entry name" value="NAD/diacylglycerol_kinase_sf"/>
</dbReference>
<dbReference type="InterPro" id="IPR045540">
    <property type="entry name" value="YegS/DAGK_C"/>
</dbReference>
<evidence type="ECO:0000256" key="5">
    <source>
        <dbReference type="ARBA" id="ARBA00022777"/>
    </source>
</evidence>
<evidence type="ECO:0000259" key="9">
    <source>
        <dbReference type="PROSITE" id="PS50146"/>
    </source>
</evidence>
<evidence type="ECO:0000256" key="6">
    <source>
        <dbReference type="ARBA" id="ARBA00022840"/>
    </source>
</evidence>
<proteinExistence type="inferred from homology"/>
<evidence type="ECO:0000256" key="4">
    <source>
        <dbReference type="ARBA" id="ARBA00022741"/>
    </source>
</evidence>
<dbReference type="SMART" id="SM00046">
    <property type="entry name" value="DAGKc"/>
    <property type="match status" value="1"/>
</dbReference>
<dbReference type="Proteomes" id="UP000652763">
    <property type="component" value="Unassembled WGS sequence"/>
</dbReference>
<dbReference type="InterPro" id="IPR001206">
    <property type="entry name" value="Diacylglycerol_kinase_cat_dom"/>
</dbReference>
<evidence type="ECO:0000256" key="3">
    <source>
        <dbReference type="ARBA" id="ARBA00022679"/>
    </source>
</evidence>
<keyword evidence="11" id="KW-1185">Reference proteome</keyword>
<dbReference type="PANTHER" id="PTHR12358:SF54">
    <property type="entry name" value="SPHINGOSINE KINASE RELATED PROTEIN"/>
    <property type="match status" value="1"/>
</dbReference>
<keyword evidence="7" id="KW-0443">Lipid metabolism</keyword>
<dbReference type="InterPro" id="IPR017438">
    <property type="entry name" value="ATP-NAD_kinase_N"/>
</dbReference>
<keyword evidence="7" id="KW-0594">Phospholipid biosynthesis</keyword>
<evidence type="ECO:0000313" key="10">
    <source>
        <dbReference type="EMBL" id="MBD8042333.1"/>
    </source>
</evidence>
<dbReference type="Gene3D" id="2.60.200.40">
    <property type="match status" value="1"/>
</dbReference>
<dbReference type="RefSeq" id="WP_191745288.1">
    <property type="nucleotide sequence ID" value="NZ_JACSQC010000001.1"/>
</dbReference>
<comment type="cofactor">
    <cofactor evidence="1">
        <name>Mg(2+)</name>
        <dbReference type="ChEBI" id="CHEBI:18420"/>
    </cofactor>
</comment>
<comment type="caution">
    <text evidence="10">The sequence shown here is derived from an EMBL/GenBank/DDBJ whole genome shotgun (WGS) entry which is preliminary data.</text>
</comment>
<dbReference type="PANTHER" id="PTHR12358">
    <property type="entry name" value="SPHINGOSINE KINASE"/>
    <property type="match status" value="1"/>
</dbReference>
<sequence>MPAELAVFLLLATAVIASLATWQIASRRHRRQLAAERVTRPVAAPSQRVAMVINPVKMQAGPARTALAEACELAGWEPPLILQTTVESPGFHQAQQALAAGADVVLAAGGDGTVREVARAVARSPAAMGVLPLGTGNLLARNLGLPVNDLHGSIQTALHGAERRIDMGRIALENARTGDRSTSNFLVMGGIGLDAEVIAATRDGLKKRVGWLAYSEAGVRLLPGPRRRMRIQVDGGPAQVRKVSSVVFANTGQLPAGIDFIPLAAVDDGLLDIVVLSPRTVFGWAAVLGKVVTRNRRELPVIEYQRARTVTVSTEEPTITQLDGDLSGAATSVTVTVDPQSLRVRSSGAAQTQGPAA</sequence>
<accession>A0ABR8YDP6</accession>
<gene>
    <name evidence="10" type="ORF">H9638_00760</name>
</gene>
<evidence type="ECO:0000256" key="7">
    <source>
        <dbReference type="ARBA" id="ARBA00023209"/>
    </source>
</evidence>
<keyword evidence="4" id="KW-0547">Nucleotide-binding</keyword>
<organism evidence="10 11">
    <name type="scientific">Arthrobacter pullicola</name>
    <dbReference type="NCBI Taxonomy" id="2762224"/>
    <lineage>
        <taxon>Bacteria</taxon>
        <taxon>Bacillati</taxon>
        <taxon>Actinomycetota</taxon>
        <taxon>Actinomycetes</taxon>
        <taxon>Micrococcales</taxon>
        <taxon>Micrococcaceae</taxon>
        <taxon>Arthrobacter</taxon>
    </lineage>
</organism>
<dbReference type="GO" id="GO:0016301">
    <property type="term" value="F:kinase activity"/>
    <property type="evidence" value="ECO:0007669"/>
    <property type="project" value="UniProtKB-KW"/>
</dbReference>
<dbReference type="Pfam" id="PF19279">
    <property type="entry name" value="YegS_C"/>
    <property type="match status" value="1"/>
</dbReference>
<evidence type="ECO:0000256" key="2">
    <source>
        <dbReference type="ARBA" id="ARBA00005983"/>
    </source>
</evidence>
<name>A0ABR8YDP6_9MICC</name>
<keyword evidence="8" id="KW-1208">Phospholipid metabolism</keyword>
<feature type="domain" description="DAGKc" evidence="9">
    <location>
        <begin position="44"/>
        <end position="174"/>
    </location>
</feature>
<dbReference type="Gene3D" id="3.40.50.10330">
    <property type="entry name" value="Probable inorganic polyphosphate/atp-NAD kinase, domain 1"/>
    <property type="match status" value="1"/>
</dbReference>